<accession>A0A7D5ZDV2</accession>
<feature type="domain" description="3-hydroxyacyl-CoA dehydrogenase C-terminal" evidence="8">
    <location>
        <begin position="200"/>
        <end position="299"/>
    </location>
</feature>
<protein>
    <submittedName>
        <fullName evidence="10">3-hydroxyacyl-CoA dehydrogenase/enoyl-CoA hydratase family protein</fullName>
    </submittedName>
</protein>
<dbReference type="PANTHER" id="PTHR48075">
    <property type="entry name" value="3-HYDROXYACYL-COA DEHYDROGENASE FAMILY PROTEIN"/>
    <property type="match status" value="1"/>
</dbReference>
<sequence length="799" mass="85919">MTALNQKSTTQIRRVAVLGAGVMGAQIAAHLSNAGIATVLFDLPAPNGDANGIALKAIDNLKKLKPAPLMSAGRVDGITPANYGSDLALLADCDLVIEAIAERLDWKSDLYAKIAPHLAPHAILATNTSGLSIESLAQAVPAELRARFCGIHFFNPPRYMYLVELIATQGVHGDTLGALETFLTLRLGKGVVRAKDTPNFIANRIGVFSMLTTIKHAQDFGIRFDVVDDLTGPRLGRPKSATFRTADVVGLDTFAHVVKTMTDTLASDPWHSLFTTPDWLQKLIAAGALGQKTRQGIYKKVGKELLVLDVSSGEYVAAGQKGSDAVKALLKIADPAERIKALRESELPEAQFIWACLRDVWHYIAVQLEHIADNARDVDFAIRWGFGWAQGPFEMWQAAGWKAVAEAIAADIAAGQTLSSTPLPAWVLQRDGVHAANGSLNAATGELVGRSTLPVYQRQLYPPQVLGEVAPDFGQTIYENDSVRMWLPPAATGGNDVPVLSFKTKAHCIGAGVLAGVQESIKIAEQYYQGLVIWHPEAPFSVGADLMSMGPAFMTGDFAAIEQMVAEFQNTSQAIKYAKVPVVGAAQGYAFGGGCEFLMHCARVVAHVETYIGLVEVGVGLLPAGGGCKEFALRASKLARNGNILEILKDYYLAMATAKVGTSAEEGQQIGYLKESDIVVMNANELLFVAQAQVRAMAATGYRAPVPPKAFAVAGRSGAATIRGQLVNMLEGGFISKYDYHIGMQIAEVVTGGDVEAGTLVNEDWILKLERERFMGLLKKGKTQERIMHMIEFNKPLRN</sequence>
<dbReference type="UniPathway" id="UPA00659"/>
<evidence type="ECO:0000256" key="5">
    <source>
        <dbReference type="ARBA" id="ARBA00023027"/>
    </source>
</evidence>
<evidence type="ECO:0000313" key="10">
    <source>
        <dbReference type="EMBL" id="QLI80067.1"/>
    </source>
</evidence>
<dbReference type="GO" id="GO:0003857">
    <property type="term" value="F:(3S)-3-hydroxyacyl-CoA dehydrogenase (NAD+) activity"/>
    <property type="evidence" value="ECO:0007669"/>
    <property type="project" value="UniProtKB-EC"/>
</dbReference>
<dbReference type="InterPro" id="IPR008927">
    <property type="entry name" value="6-PGluconate_DH-like_C_sf"/>
</dbReference>
<evidence type="ECO:0000259" key="9">
    <source>
        <dbReference type="Pfam" id="PF02737"/>
    </source>
</evidence>
<evidence type="ECO:0000256" key="2">
    <source>
        <dbReference type="ARBA" id="ARBA00022832"/>
    </source>
</evidence>
<name>A0A7D5ZDV2_9NEIS</name>
<dbReference type="Proteomes" id="UP000510822">
    <property type="component" value="Chromosome"/>
</dbReference>
<reference evidence="10 11" key="1">
    <citation type="journal article" date="2016" name="Int. J. Syst. Evol. Microbiol.">
        <title>Chitinibacter fontanus sp. nov., isolated from a spring.</title>
        <authorList>
            <person name="Sheu S.Y."/>
            <person name="Li Y.S."/>
            <person name="Young C.C."/>
            <person name="Chen W.M."/>
        </authorList>
    </citation>
    <scope>NUCLEOTIDE SEQUENCE [LARGE SCALE GENOMIC DNA]</scope>
    <source>
        <strain evidence="10 11">STM-7</strain>
    </source>
</reference>
<dbReference type="SUPFAM" id="SSF51735">
    <property type="entry name" value="NAD(P)-binding Rossmann-fold domains"/>
    <property type="match status" value="1"/>
</dbReference>
<dbReference type="KEGG" id="cfon:HZU75_00105"/>
<keyword evidence="4" id="KW-0560">Oxidoreductase</keyword>
<dbReference type="RefSeq" id="WP_180307212.1">
    <property type="nucleotide sequence ID" value="NZ_CP058952.1"/>
</dbReference>
<dbReference type="Pfam" id="PF00725">
    <property type="entry name" value="3HCDH"/>
    <property type="match status" value="1"/>
</dbReference>
<evidence type="ECO:0000256" key="6">
    <source>
        <dbReference type="ARBA" id="ARBA00023098"/>
    </source>
</evidence>
<keyword evidence="5" id="KW-0520">NAD</keyword>
<organism evidence="10 11">
    <name type="scientific">Chitinibacter fontanus</name>
    <dbReference type="NCBI Taxonomy" id="1737446"/>
    <lineage>
        <taxon>Bacteria</taxon>
        <taxon>Pseudomonadati</taxon>
        <taxon>Pseudomonadota</taxon>
        <taxon>Betaproteobacteria</taxon>
        <taxon>Neisseriales</taxon>
        <taxon>Chitinibacteraceae</taxon>
        <taxon>Chitinibacter</taxon>
    </lineage>
</organism>
<evidence type="ECO:0000256" key="7">
    <source>
        <dbReference type="ARBA" id="ARBA00049556"/>
    </source>
</evidence>
<keyword evidence="11" id="KW-1185">Reference proteome</keyword>
<dbReference type="Gene3D" id="3.40.50.720">
    <property type="entry name" value="NAD(P)-binding Rossmann-like Domain"/>
    <property type="match status" value="1"/>
</dbReference>
<dbReference type="CDD" id="cd06558">
    <property type="entry name" value="crotonase-like"/>
    <property type="match status" value="1"/>
</dbReference>
<comment type="pathway">
    <text evidence="1">Lipid metabolism; fatty acid beta-oxidation.</text>
</comment>
<dbReference type="InterPro" id="IPR029045">
    <property type="entry name" value="ClpP/crotonase-like_dom_sf"/>
</dbReference>
<proteinExistence type="predicted"/>
<feature type="domain" description="3-hydroxyacyl-CoA dehydrogenase NAD binding" evidence="9">
    <location>
        <begin position="15"/>
        <end position="197"/>
    </location>
</feature>
<dbReference type="Pfam" id="PF00378">
    <property type="entry name" value="ECH_1"/>
    <property type="match status" value="1"/>
</dbReference>
<dbReference type="SUPFAM" id="SSF48179">
    <property type="entry name" value="6-phosphogluconate dehydrogenase C-terminal domain-like"/>
    <property type="match status" value="2"/>
</dbReference>
<dbReference type="GO" id="GO:0006635">
    <property type="term" value="P:fatty acid beta-oxidation"/>
    <property type="evidence" value="ECO:0007669"/>
    <property type="project" value="UniProtKB-UniPathway"/>
</dbReference>
<comment type="catalytic activity">
    <reaction evidence="7">
        <text>a (3S)-3-hydroxyacyl-CoA + NAD(+) = a 3-oxoacyl-CoA + NADH + H(+)</text>
        <dbReference type="Rhea" id="RHEA:22432"/>
        <dbReference type="ChEBI" id="CHEBI:15378"/>
        <dbReference type="ChEBI" id="CHEBI:57318"/>
        <dbReference type="ChEBI" id="CHEBI:57540"/>
        <dbReference type="ChEBI" id="CHEBI:57945"/>
        <dbReference type="ChEBI" id="CHEBI:90726"/>
        <dbReference type="EC" id="1.1.1.35"/>
    </reaction>
</comment>
<dbReference type="InterPro" id="IPR006108">
    <property type="entry name" value="3HC_DH_C"/>
</dbReference>
<dbReference type="SUPFAM" id="SSF52096">
    <property type="entry name" value="ClpP/crotonase"/>
    <property type="match status" value="1"/>
</dbReference>
<dbReference type="InterPro" id="IPR001753">
    <property type="entry name" value="Enoyl-CoA_hydra/iso"/>
</dbReference>
<keyword evidence="2" id="KW-0276">Fatty acid metabolism</keyword>
<keyword evidence="3" id="KW-0442">Lipid degradation</keyword>
<dbReference type="EMBL" id="CP058952">
    <property type="protein sequence ID" value="QLI80067.1"/>
    <property type="molecule type" value="Genomic_DNA"/>
</dbReference>
<dbReference type="InterPro" id="IPR036291">
    <property type="entry name" value="NAD(P)-bd_dom_sf"/>
</dbReference>
<evidence type="ECO:0000313" key="11">
    <source>
        <dbReference type="Proteomes" id="UP000510822"/>
    </source>
</evidence>
<evidence type="ECO:0000256" key="1">
    <source>
        <dbReference type="ARBA" id="ARBA00005005"/>
    </source>
</evidence>
<evidence type="ECO:0000256" key="3">
    <source>
        <dbReference type="ARBA" id="ARBA00022963"/>
    </source>
</evidence>
<dbReference type="PANTHER" id="PTHR48075:SF7">
    <property type="entry name" value="3-HYDROXYACYL-COA DEHYDROGENASE-RELATED"/>
    <property type="match status" value="1"/>
</dbReference>
<gene>
    <name evidence="10" type="ORF">HZU75_00105</name>
</gene>
<dbReference type="Gene3D" id="1.10.1040.50">
    <property type="match status" value="1"/>
</dbReference>
<dbReference type="Pfam" id="PF02737">
    <property type="entry name" value="3HCDH_N"/>
    <property type="match status" value="1"/>
</dbReference>
<keyword evidence="6" id="KW-0443">Lipid metabolism</keyword>
<dbReference type="AlphaFoldDB" id="A0A7D5ZDV2"/>
<dbReference type="Gene3D" id="3.90.226.10">
    <property type="entry name" value="2-enoyl-CoA Hydratase, Chain A, domain 1"/>
    <property type="match status" value="1"/>
</dbReference>
<dbReference type="InterPro" id="IPR006176">
    <property type="entry name" value="3-OHacyl-CoA_DH_NAD-bd"/>
</dbReference>
<evidence type="ECO:0000259" key="8">
    <source>
        <dbReference type="Pfam" id="PF00725"/>
    </source>
</evidence>
<dbReference type="GO" id="GO:0070403">
    <property type="term" value="F:NAD+ binding"/>
    <property type="evidence" value="ECO:0007669"/>
    <property type="project" value="InterPro"/>
</dbReference>
<evidence type="ECO:0000256" key="4">
    <source>
        <dbReference type="ARBA" id="ARBA00023002"/>
    </source>
</evidence>